<keyword evidence="8" id="KW-0547">Nucleotide-binding</keyword>
<dbReference type="InterPro" id="IPR013767">
    <property type="entry name" value="PAS_fold"/>
</dbReference>
<evidence type="ECO:0000256" key="1">
    <source>
        <dbReference type="ARBA" id="ARBA00000085"/>
    </source>
</evidence>
<dbReference type="SUPFAM" id="SSF55890">
    <property type="entry name" value="Sporulation response regulatory protein Spo0B"/>
    <property type="match status" value="1"/>
</dbReference>
<dbReference type="CDD" id="cd00130">
    <property type="entry name" value="PAS"/>
    <property type="match status" value="1"/>
</dbReference>
<dbReference type="Gene3D" id="3.30.565.10">
    <property type="entry name" value="Histidine kinase-like ATPase, C-terminal domain"/>
    <property type="match status" value="1"/>
</dbReference>
<dbReference type="InterPro" id="IPR039506">
    <property type="entry name" value="SPOB_a"/>
</dbReference>
<feature type="transmembrane region" description="Helical" evidence="15">
    <location>
        <begin position="12"/>
        <end position="35"/>
    </location>
</feature>
<keyword evidence="6 18" id="KW-0808">Transferase</keyword>
<dbReference type="Gene3D" id="3.30.450.20">
    <property type="entry name" value="PAS domain"/>
    <property type="match status" value="2"/>
</dbReference>
<dbReference type="SMART" id="SM00387">
    <property type="entry name" value="HATPase_c"/>
    <property type="match status" value="1"/>
</dbReference>
<dbReference type="InterPro" id="IPR000014">
    <property type="entry name" value="PAS"/>
</dbReference>
<dbReference type="PROSITE" id="PS50109">
    <property type="entry name" value="HIS_KIN"/>
    <property type="match status" value="1"/>
</dbReference>
<dbReference type="SUPFAM" id="SSF103190">
    <property type="entry name" value="Sensory domain-like"/>
    <property type="match status" value="1"/>
</dbReference>
<evidence type="ECO:0000256" key="15">
    <source>
        <dbReference type="SAM" id="Phobius"/>
    </source>
</evidence>
<dbReference type="InterPro" id="IPR005467">
    <property type="entry name" value="His_kinase_dom"/>
</dbReference>
<dbReference type="InterPro" id="IPR033463">
    <property type="entry name" value="sCache_3"/>
</dbReference>
<evidence type="ECO:0000256" key="3">
    <source>
        <dbReference type="ARBA" id="ARBA00012438"/>
    </source>
</evidence>
<dbReference type="PRINTS" id="PR00344">
    <property type="entry name" value="BCTRLSENSOR"/>
</dbReference>
<gene>
    <name evidence="18" type="ORF">J2S64_002382</name>
</gene>
<keyword evidence="13 15" id="KW-0472">Membrane</keyword>
<evidence type="ECO:0000256" key="12">
    <source>
        <dbReference type="ARBA" id="ARBA00023012"/>
    </source>
</evidence>
<dbReference type="RefSeq" id="WP_310290654.1">
    <property type="nucleotide sequence ID" value="NZ_JAVDYI010000001.1"/>
</dbReference>
<evidence type="ECO:0000256" key="13">
    <source>
        <dbReference type="ARBA" id="ARBA00023136"/>
    </source>
</evidence>
<dbReference type="Pfam" id="PF17203">
    <property type="entry name" value="sCache_3_2"/>
    <property type="match status" value="1"/>
</dbReference>
<dbReference type="Proteomes" id="UP001183817">
    <property type="component" value="Unassembled WGS sequence"/>
</dbReference>
<evidence type="ECO:0000256" key="4">
    <source>
        <dbReference type="ARBA" id="ARBA00022475"/>
    </source>
</evidence>
<dbReference type="GO" id="GO:0004673">
    <property type="term" value="F:protein histidine kinase activity"/>
    <property type="evidence" value="ECO:0007669"/>
    <property type="project" value="UniProtKB-EC"/>
</dbReference>
<evidence type="ECO:0000256" key="14">
    <source>
        <dbReference type="ARBA" id="ARBA00039401"/>
    </source>
</evidence>
<keyword evidence="12" id="KW-0902">Two-component regulatory system</keyword>
<dbReference type="SUPFAM" id="SSF55785">
    <property type="entry name" value="PYP-like sensor domain (PAS domain)"/>
    <property type="match status" value="1"/>
</dbReference>
<dbReference type="Pfam" id="PF02518">
    <property type="entry name" value="HATPase_c"/>
    <property type="match status" value="1"/>
</dbReference>
<keyword evidence="10" id="KW-0067">ATP-binding</keyword>
<accession>A0ABU2BKB4</accession>
<evidence type="ECO:0000313" key="19">
    <source>
        <dbReference type="Proteomes" id="UP001183817"/>
    </source>
</evidence>
<organism evidence="18 19">
    <name type="scientific">Paeniglutamicibacter sulfureus</name>
    <dbReference type="NCBI Taxonomy" id="43666"/>
    <lineage>
        <taxon>Bacteria</taxon>
        <taxon>Bacillati</taxon>
        <taxon>Actinomycetota</taxon>
        <taxon>Actinomycetes</taxon>
        <taxon>Micrococcales</taxon>
        <taxon>Micrococcaceae</taxon>
        <taxon>Paeniglutamicibacter</taxon>
    </lineage>
</organism>
<evidence type="ECO:0000256" key="6">
    <source>
        <dbReference type="ARBA" id="ARBA00022679"/>
    </source>
</evidence>
<comment type="catalytic activity">
    <reaction evidence="1">
        <text>ATP + protein L-histidine = ADP + protein N-phospho-L-histidine.</text>
        <dbReference type="EC" id="2.7.13.3"/>
    </reaction>
</comment>
<feature type="domain" description="PAS" evidence="17">
    <location>
        <begin position="217"/>
        <end position="250"/>
    </location>
</feature>
<evidence type="ECO:0000256" key="7">
    <source>
        <dbReference type="ARBA" id="ARBA00022692"/>
    </source>
</evidence>
<dbReference type="EC" id="2.7.13.3" evidence="3"/>
<keyword evidence="7 15" id="KW-0812">Transmembrane</keyword>
<dbReference type="PROSITE" id="PS50112">
    <property type="entry name" value="PAS"/>
    <property type="match status" value="1"/>
</dbReference>
<evidence type="ECO:0000256" key="2">
    <source>
        <dbReference type="ARBA" id="ARBA00004651"/>
    </source>
</evidence>
<dbReference type="InterPro" id="IPR003594">
    <property type="entry name" value="HATPase_dom"/>
</dbReference>
<dbReference type="SMART" id="SM00091">
    <property type="entry name" value="PAS"/>
    <property type="match status" value="1"/>
</dbReference>
<reference evidence="18 19" key="1">
    <citation type="submission" date="2023-07" db="EMBL/GenBank/DDBJ databases">
        <title>Sequencing the genomes of 1000 actinobacteria strains.</title>
        <authorList>
            <person name="Klenk H.-P."/>
        </authorList>
    </citation>
    <scope>NUCLEOTIDE SEQUENCE [LARGE SCALE GENOMIC DNA]</scope>
    <source>
        <strain evidence="18 19">DSM 20167</strain>
    </source>
</reference>
<name>A0ABU2BKB4_9MICC</name>
<evidence type="ECO:0000256" key="5">
    <source>
        <dbReference type="ARBA" id="ARBA00022553"/>
    </source>
</evidence>
<dbReference type="InterPro" id="IPR035965">
    <property type="entry name" value="PAS-like_dom_sf"/>
</dbReference>
<dbReference type="SUPFAM" id="SSF55874">
    <property type="entry name" value="ATPase domain of HSP90 chaperone/DNA topoisomerase II/histidine kinase"/>
    <property type="match status" value="1"/>
</dbReference>
<dbReference type="EMBL" id="JAVDYI010000001">
    <property type="protein sequence ID" value="MDR7358691.1"/>
    <property type="molecule type" value="Genomic_DNA"/>
</dbReference>
<evidence type="ECO:0000259" key="16">
    <source>
        <dbReference type="PROSITE" id="PS50109"/>
    </source>
</evidence>
<evidence type="ECO:0000256" key="8">
    <source>
        <dbReference type="ARBA" id="ARBA00022741"/>
    </source>
</evidence>
<feature type="domain" description="Histidine kinase" evidence="16">
    <location>
        <begin position="420"/>
        <end position="519"/>
    </location>
</feature>
<keyword evidence="19" id="KW-1185">Reference proteome</keyword>
<evidence type="ECO:0000256" key="11">
    <source>
        <dbReference type="ARBA" id="ARBA00022989"/>
    </source>
</evidence>
<evidence type="ECO:0000313" key="18">
    <source>
        <dbReference type="EMBL" id="MDR7358691.1"/>
    </source>
</evidence>
<dbReference type="Pfam" id="PF14689">
    <property type="entry name" value="SPOB_a"/>
    <property type="match status" value="1"/>
</dbReference>
<dbReference type="PANTHER" id="PTHR42878:SF14">
    <property type="entry name" value="OSMOLARITY TWO-COMPONENT SYSTEM PROTEIN SSK1"/>
    <property type="match status" value="1"/>
</dbReference>
<dbReference type="InterPro" id="IPR029151">
    <property type="entry name" value="Sensor-like_sf"/>
</dbReference>
<evidence type="ECO:0000256" key="9">
    <source>
        <dbReference type="ARBA" id="ARBA00022777"/>
    </source>
</evidence>
<dbReference type="InterPro" id="IPR036890">
    <property type="entry name" value="HATPase_C_sf"/>
</dbReference>
<comment type="subcellular location">
    <subcellularLocation>
        <location evidence="2">Cell membrane</location>
        <topology evidence="2">Multi-pass membrane protein</topology>
    </subcellularLocation>
</comment>
<keyword evidence="5" id="KW-0597">Phosphoprotein</keyword>
<dbReference type="InterPro" id="IPR050351">
    <property type="entry name" value="BphY/WalK/GraS-like"/>
</dbReference>
<dbReference type="InterPro" id="IPR004358">
    <property type="entry name" value="Sig_transdc_His_kin-like_C"/>
</dbReference>
<dbReference type="PANTHER" id="PTHR42878">
    <property type="entry name" value="TWO-COMPONENT HISTIDINE KINASE"/>
    <property type="match status" value="1"/>
</dbReference>
<keyword evidence="11 15" id="KW-1133">Transmembrane helix</keyword>
<sequence>MRSLSRHRRRAQLLAMQLGIVLGLMSAVSVVILVFEDHRTQEVAFERVHTVALQMAANGSVRESLDGPRATEVIAPIAELATSVSGVQYVTVADLAGIRVAHPEPELIGEPVSSDHDAVREGQSFRGTEMGPQGVTLRAKEPVRFNGKIVGTVSVGILQSEIRGELLEIVAEVAPWILGAAAAGTVASAVVARVVRRRIYGVEPEAVAGLLQSQQALLFSVHDGVVGVDSAGRLTLVNDEARRLLGLTGEVVGKLASEVLDPTVSAQLGSEDPWAEETQYVLSGERILVATRREALANGKSLGRTLTLQDRTELEETLRELQGQRSLADALSSQAHEFANRLHVLSGYLSFGEPGEAAEYLQRISGAALGADAGILKDPALSGLVGANAAGAREAGVRLLVDPESRIEPGWRADEDVLTVVGNLLGNAIEAAGDGGAVRLLVKAGPGRLGIWVEDSGPGIDPGEVDQIFRRGVSSKADTGRGIGLALVDRVIRRRAGSVSVDTGELGGALFAVEWNGVAPGTAPGSQTEEPA</sequence>
<evidence type="ECO:0000259" key="17">
    <source>
        <dbReference type="PROSITE" id="PS50112"/>
    </source>
</evidence>
<dbReference type="InterPro" id="IPR016120">
    <property type="entry name" value="Sig_transdc_His_kin_SpoOB"/>
</dbReference>
<protein>
    <recommendedName>
        <fullName evidence="14">Sensor-like histidine kinase SenX3</fullName>
        <ecNumber evidence="3">2.7.13.3</ecNumber>
    </recommendedName>
</protein>
<keyword evidence="9 18" id="KW-0418">Kinase</keyword>
<dbReference type="Gene3D" id="1.10.287.130">
    <property type="match status" value="1"/>
</dbReference>
<keyword evidence="4" id="KW-1003">Cell membrane</keyword>
<evidence type="ECO:0000256" key="10">
    <source>
        <dbReference type="ARBA" id="ARBA00022840"/>
    </source>
</evidence>
<dbReference type="Pfam" id="PF00989">
    <property type="entry name" value="PAS"/>
    <property type="match status" value="1"/>
</dbReference>
<proteinExistence type="predicted"/>
<comment type="caution">
    <text evidence="18">The sequence shown here is derived from an EMBL/GenBank/DDBJ whole genome shotgun (WGS) entry which is preliminary data.</text>
</comment>